<evidence type="ECO:0000256" key="1">
    <source>
        <dbReference type="SAM" id="MobiDB-lite"/>
    </source>
</evidence>
<keyword evidence="3" id="KW-1185">Reference proteome</keyword>
<protein>
    <submittedName>
        <fullName evidence="2">(apollo) hypothetical protein</fullName>
    </submittedName>
</protein>
<feature type="region of interest" description="Disordered" evidence="1">
    <location>
        <begin position="43"/>
        <end position="66"/>
    </location>
</feature>
<dbReference type="AlphaFoldDB" id="A0A8S3XXU3"/>
<feature type="region of interest" description="Disordered" evidence="1">
    <location>
        <begin position="1"/>
        <end position="31"/>
    </location>
</feature>
<accession>A0A8S3XXU3</accession>
<dbReference type="OrthoDB" id="6916224at2759"/>
<reference evidence="2" key="1">
    <citation type="submission" date="2021-04" db="EMBL/GenBank/DDBJ databases">
        <authorList>
            <person name="Tunstrom K."/>
        </authorList>
    </citation>
    <scope>NUCLEOTIDE SEQUENCE</scope>
</reference>
<evidence type="ECO:0000313" key="2">
    <source>
        <dbReference type="EMBL" id="CAG5046060.1"/>
    </source>
</evidence>
<name>A0A8S3XXU3_PARAO</name>
<dbReference type="EMBL" id="CAJQZP010001435">
    <property type="protein sequence ID" value="CAG5046060.1"/>
    <property type="molecule type" value="Genomic_DNA"/>
</dbReference>
<organism evidence="2 3">
    <name type="scientific">Parnassius apollo</name>
    <name type="common">Apollo butterfly</name>
    <name type="synonym">Papilio apollo</name>
    <dbReference type="NCBI Taxonomy" id="110799"/>
    <lineage>
        <taxon>Eukaryota</taxon>
        <taxon>Metazoa</taxon>
        <taxon>Ecdysozoa</taxon>
        <taxon>Arthropoda</taxon>
        <taxon>Hexapoda</taxon>
        <taxon>Insecta</taxon>
        <taxon>Pterygota</taxon>
        <taxon>Neoptera</taxon>
        <taxon>Endopterygota</taxon>
        <taxon>Lepidoptera</taxon>
        <taxon>Glossata</taxon>
        <taxon>Ditrysia</taxon>
        <taxon>Papilionoidea</taxon>
        <taxon>Papilionidae</taxon>
        <taxon>Parnassiinae</taxon>
        <taxon>Parnassini</taxon>
        <taxon>Parnassius</taxon>
        <taxon>Parnassius</taxon>
    </lineage>
</organism>
<comment type="caution">
    <text evidence="2">The sequence shown here is derived from an EMBL/GenBank/DDBJ whole genome shotgun (WGS) entry which is preliminary data.</text>
</comment>
<feature type="compositionally biased region" description="Polar residues" evidence="1">
    <location>
        <begin position="1"/>
        <end position="18"/>
    </location>
</feature>
<sequence>MSLSTMSRKMFSGTNSFTGLEEATEALTADSDDDLEYDLAIIPPDPSVVTDDEEGSDQDMVTYTLP</sequence>
<gene>
    <name evidence="2" type="ORF">PAPOLLO_LOCUS23459</name>
</gene>
<dbReference type="Proteomes" id="UP000691718">
    <property type="component" value="Unassembled WGS sequence"/>
</dbReference>
<proteinExistence type="predicted"/>
<evidence type="ECO:0000313" key="3">
    <source>
        <dbReference type="Proteomes" id="UP000691718"/>
    </source>
</evidence>